<sequence length="591" mass="68645">MNNKKKLQSHTLFISLVLLSLCLFVGDVNAYGADDDDGACNVTAFMIGRDRRREIAVTEYGQISAVDIHDQIRGAHYHIQFITLEPNSLFLPVLLHADMVFYVHTGSGSLNWVGDEKMNEIKVERGDVYRLHTGSIFYLQSSLESTREKFRIHAIFTNSTDDQNQQRMFSGVYSSVADMILGFDARVLRSAFKVPREVSEEFKQSKRPPPIVHAPSKNRTDELNWGGRIIKALIPDGPSSFELINGKKSKDKKKKKTKAFNILDKTPDVKNCNGWSTSVNSRKFSRLSGSNMGIFAVNLTQGSMVAPHWNPRASEIAVVTHGMGMIHVVCPSSVNESESKTMRFIVNEGDVFFIARYHPMVQMAYNNGTFVFMGFSTMDRENYPQFLAGQASVLRTLDRNILAMAFNVSEEAVDRVAASQVDSTILKCLSCAEEEERRMWEEMERKKQEEEAKRKKEEEEKERQRHKEEEEEEARRRQEEEEAEEEARRKQEEARKREEEEEARRKQEEEARKREEEEEARRRQEEEEARRRHEEEEARRRRKEEEEEEKEEARQRQEEEEATRQRRKEEEARQREQQEEEEGEGGGAVSV</sequence>
<dbReference type="InterPro" id="IPR006045">
    <property type="entry name" value="Cupin_1"/>
</dbReference>
<dbReference type="CDD" id="cd02245">
    <property type="entry name" value="cupin_7S_vicilin-like_C"/>
    <property type="match status" value="1"/>
</dbReference>
<comment type="caution">
    <text evidence="4">The sequence shown here is derived from an EMBL/GenBank/DDBJ whole genome shotgun (WGS) entry which is preliminary data.</text>
</comment>
<dbReference type="Gene3D" id="2.60.120.10">
    <property type="entry name" value="Jelly Rolls"/>
    <property type="match status" value="2"/>
</dbReference>
<feature type="region of interest" description="Disordered" evidence="1">
    <location>
        <begin position="449"/>
        <end position="591"/>
    </location>
</feature>
<feature type="compositionally biased region" description="Basic and acidic residues" evidence="1">
    <location>
        <begin position="551"/>
        <end position="577"/>
    </location>
</feature>
<feature type="signal peptide" evidence="2">
    <location>
        <begin position="1"/>
        <end position="30"/>
    </location>
</feature>
<feature type="domain" description="Cupin type-1" evidence="3">
    <location>
        <begin position="260"/>
        <end position="414"/>
    </location>
</feature>
<evidence type="ECO:0000256" key="2">
    <source>
        <dbReference type="SAM" id="SignalP"/>
    </source>
</evidence>
<dbReference type="InterPro" id="IPR011051">
    <property type="entry name" value="RmlC_Cupin_sf"/>
</dbReference>
<reference evidence="4 5" key="1">
    <citation type="submission" date="2024-01" db="EMBL/GenBank/DDBJ databases">
        <title>Genome assemblies of Stephania.</title>
        <authorList>
            <person name="Yang L."/>
        </authorList>
    </citation>
    <scope>NUCLEOTIDE SEQUENCE [LARGE SCALE GENOMIC DNA]</scope>
    <source>
        <strain evidence="4">QJT</strain>
        <tissue evidence="4">Leaf</tissue>
    </source>
</reference>
<dbReference type="EMBL" id="JBBNAE010000007">
    <property type="protein sequence ID" value="KAK9108805.1"/>
    <property type="molecule type" value="Genomic_DNA"/>
</dbReference>
<accession>A0AAP0NJN5</accession>
<feature type="compositionally biased region" description="Basic and acidic residues" evidence="1">
    <location>
        <begin position="449"/>
        <end position="479"/>
    </location>
</feature>
<name>A0AAP0NJN5_9MAGN</name>
<dbReference type="InterPro" id="IPR014710">
    <property type="entry name" value="RmlC-like_jellyroll"/>
</dbReference>
<evidence type="ECO:0000256" key="1">
    <source>
        <dbReference type="SAM" id="MobiDB-lite"/>
    </source>
</evidence>
<dbReference type="CDD" id="cd02244">
    <property type="entry name" value="cupin_7S_vicilin-like_N"/>
    <property type="match status" value="1"/>
</dbReference>
<keyword evidence="2" id="KW-0732">Signal</keyword>
<evidence type="ECO:0000313" key="4">
    <source>
        <dbReference type="EMBL" id="KAK9108805.1"/>
    </source>
</evidence>
<dbReference type="Proteomes" id="UP001417504">
    <property type="component" value="Unassembled WGS sequence"/>
</dbReference>
<dbReference type="PANTHER" id="PTHR31189">
    <property type="entry name" value="OS03G0336100 PROTEIN-RELATED"/>
    <property type="match status" value="1"/>
</dbReference>
<feature type="compositionally biased region" description="Basic and acidic residues" evidence="1">
    <location>
        <begin position="486"/>
        <end position="539"/>
    </location>
</feature>
<organism evidence="4 5">
    <name type="scientific">Stephania japonica</name>
    <dbReference type="NCBI Taxonomy" id="461633"/>
    <lineage>
        <taxon>Eukaryota</taxon>
        <taxon>Viridiplantae</taxon>
        <taxon>Streptophyta</taxon>
        <taxon>Embryophyta</taxon>
        <taxon>Tracheophyta</taxon>
        <taxon>Spermatophyta</taxon>
        <taxon>Magnoliopsida</taxon>
        <taxon>Ranunculales</taxon>
        <taxon>Menispermaceae</taxon>
        <taxon>Menispermoideae</taxon>
        <taxon>Cissampelideae</taxon>
        <taxon>Stephania</taxon>
    </lineage>
</organism>
<proteinExistence type="predicted"/>
<feature type="domain" description="Cupin type-1" evidence="3">
    <location>
        <begin position="45"/>
        <end position="200"/>
    </location>
</feature>
<evidence type="ECO:0000313" key="5">
    <source>
        <dbReference type="Proteomes" id="UP001417504"/>
    </source>
</evidence>
<dbReference type="SUPFAM" id="SSF51182">
    <property type="entry name" value="RmlC-like cupins"/>
    <property type="match status" value="1"/>
</dbReference>
<dbReference type="SMART" id="SM00835">
    <property type="entry name" value="Cupin_1"/>
    <property type="match status" value="2"/>
</dbReference>
<dbReference type="Pfam" id="PF00190">
    <property type="entry name" value="Cupin_1"/>
    <property type="match status" value="1"/>
</dbReference>
<dbReference type="AlphaFoldDB" id="A0AAP0NJN5"/>
<dbReference type="InterPro" id="IPR050253">
    <property type="entry name" value="Seed_Storage-Functional"/>
</dbReference>
<keyword evidence="5" id="KW-1185">Reference proteome</keyword>
<gene>
    <name evidence="4" type="ORF">Sjap_016865</name>
</gene>
<feature type="chain" id="PRO_5042893440" description="Cupin type-1 domain-containing protein" evidence="2">
    <location>
        <begin position="31"/>
        <end position="591"/>
    </location>
</feature>
<evidence type="ECO:0000259" key="3">
    <source>
        <dbReference type="SMART" id="SM00835"/>
    </source>
</evidence>
<protein>
    <recommendedName>
        <fullName evidence="3">Cupin type-1 domain-containing protein</fullName>
    </recommendedName>
</protein>
<dbReference type="PANTHER" id="PTHR31189:SF7">
    <property type="entry name" value="OS03G0197300 PROTEIN"/>
    <property type="match status" value="1"/>
</dbReference>